<dbReference type="InterPro" id="IPR013783">
    <property type="entry name" value="Ig-like_fold"/>
</dbReference>
<evidence type="ECO:0000313" key="5">
    <source>
        <dbReference type="EMBL" id="QSW87846.1"/>
    </source>
</evidence>
<dbReference type="RefSeq" id="WP_207295057.1">
    <property type="nucleotide sequence ID" value="NZ_CP071448.1"/>
</dbReference>
<organism evidence="5 6">
    <name type="scientific">Flavobacterium endoglycinae</name>
    <dbReference type="NCBI Taxonomy" id="2816357"/>
    <lineage>
        <taxon>Bacteria</taxon>
        <taxon>Pseudomonadati</taxon>
        <taxon>Bacteroidota</taxon>
        <taxon>Flavobacteriia</taxon>
        <taxon>Flavobacteriales</taxon>
        <taxon>Flavobacteriaceae</taxon>
        <taxon>Flavobacterium</taxon>
    </lineage>
</organism>
<feature type="domain" description="Ig-like" evidence="3">
    <location>
        <begin position="967"/>
        <end position="1036"/>
    </location>
</feature>
<feature type="domain" description="Ig-like" evidence="3">
    <location>
        <begin position="1040"/>
        <end position="1112"/>
    </location>
</feature>
<reference evidence="5 6" key="1">
    <citation type="submission" date="2021-03" db="EMBL/GenBank/DDBJ databases">
        <title>Flavobacterium kribbensis sp. nov, an endophytic bacteria, isolated from soybean.</title>
        <authorList>
            <person name="Lee J."/>
            <person name="Seo J."/>
        </authorList>
    </citation>
    <scope>NUCLEOTIDE SEQUENCE [LARGE SCALE GENOMIC DNA]</scope>
    <source>
        <strain evidence="5 6">BB8</strain>
    </source>
</reference>
<dbReference type="InterPro" id="IPR057708">
    <property type="entry name" value="DUF7948"/>
</dbReference>
<feature type="region of interest" description="Disordered" evidence="1">
    <location>
        <begin position="74"/>
        <end position="93"/>
    </location>
</feature>
<dbReference type="Gene3D" id="2.60.40.10">
    <property type="entry name" value="Immunoglobulins"/>
    <property type="match status" value="1"/>
</dbReference>
<name>A0ABX7QA24_9FLAO</name>
<evidence type="ECO:0000259" key="4">
    <source>
        <dbReference type="Pfam" id="PF25778"/>
    </source>
</evidence>
<sequence>MKKKFTSLLLLLFILGFSQSKNQSVGFKENKGQIIDQKGKLNSAVKYLLNTGGLNVQLKQNGFSYDVYEVKKTPISPSKDPRNSRESISHFHNKPKDETEYNLEYTFHRIDIDFLNSNLKVELIAEQESADFDNYYNVPNKPEGIHGVHQYKQITYKNIYPNIDVVFTIPADPNKTVEYNFIIRPKGKISDIQLKFSGAETDLVDNKIQMNVRFGKMEETLPASWIEDREGKKEITVAYNKIKKNVYGFRSLNSSEGKTIVIDPVPTRLWGTYYGGNDGDFSSAICNDKSNNVYFSGYTRSTINIATIGSIPESTSYTYYNGIGFVTKFDPDGVRIWGTYYSVIPSTIKVDSNYNLYFTGTEDIEAANVTTPGSHQPSKTMYDYSTAYLVKLNSLGVREWGTYYGDGQFDLGNDLCFDSFNNVYLVGKTQSLNKISTIGSYQPTHAAGYLDSDGYIVKFNPQGVRVWGTYFGGTGNDDIRSCNISDDGFLYITGNTTSTDNIATPNSYEPTFIGYGSAMIAKFTLNGMRVWGSYCNGSRYSTITKSVIKQNYMYLIGKTDSHTSLISNNTFNPAFQTSSFWLGYDFNSYIIKFDLDTQKQVWGTYFGEIIQDVVVNSKNKVIIEGVTDITSGIATIDAYSTVPQYGDAYMIKLDENGQREWGTYYGGNFTEGTNGAADVNNKISLDELDNIYLVGNTKSSKGISTPGAHQEQYTLNSLGAIYNVYLAKFQDCLSNPQITSNSPICIGKTLELKASGGTTYLWTGPNGFTSTDQNPTITNASTLNSGEYSCLITGTGGCDDTKKVNVVIGDIEAPRPDLATLPAITGDCNTTVTTIPTATDACAGVITGTTTDPLSYVLPGTYTIVWNYDDGNGNISHQNQTVNITSQPLPTANSLQTFCVEQNATLNEIQITGQNIKWYSNLTGGTLVSSTTVAQDKATYYASQTINGCESERVPVKINIQVTLPPTGNGTQSFCTAQNPTIANIQVTGNSIKWYDAQTNGSLLTETTNLVNGKTYYASQTENNCEGSRLGITVSIVNTPSAPSGNATQSFCKSENATLSNIQISGQNIKWFDTNLSASVLPNTTLLENNKTYYASQTVGCESDRTPILVQIYDTPLPIGNDNQQFCIDEIATIENIQITGTNIKWYDVAVNGNILSNTDLLQSTTYYATQTLNNCESKRFAVTVKIQDTQIPIADSPQQFCIQKNAKIRDIKIIGQNIKWYQTASSTIGLSETTELADGITYYASQTSSNCESDKIPVTIHILEATTPDCIHFVDELPYPKFFTPNNDGYNDTWTIDFIYLAPNTGIRIFDRYGKLIKELRLDASWDGTYLGHQEPASDYWFTVTRLNGQEFRGHFSLKR</sequence>
<proteinExistence type="predicted"/>
<dbReference type="InterPro" id="IPR052918">
    <property type="entry name" value="Motility_Chemotaxis_Reg"/>
</dbReference>
<evidence type="ECO:0000256" key="1">
    <source>
        <dbReference type="SAM" id="MobiDB-lite"/>
    </source>
</evidence>
<accession>A0ABX7QA24</accession>
<feature type="signal peptide" evidence="2">
    <location>
        <begin position="1"/>
        <end position="23"/>
    </location>
</feature>
<keyword evidence="6" id="KW-1185">Reference proteome</keyword>
<evidence type="ECO:0000259" key="3">
    <source>
        <dbReference type="Pfam" id="PF19081"/>
    </source>
</evidence>
<keyword evidence="2" id="KW-0732">Signal</keyword>
<dbReference type="SUPFAM" id="SSF63829">
    <property type="entry name" value="Calcium-dependent phosphotriesterase"/>
    <property type="match status" value="1"/>
</dbReference>
<dbReference type="EMBL" id="CP071448">
    <property type="protein sequence ID" value="QSW87846.1"/>
    <property type="molecule type" value="Genomic_DNA"/>
</dbReference>
<feature type="compositionally biased region" description="Basic and acidic residues" evidence="1">
    <location>
        <begin position="79"/>
        <end position="93"/>
    </location>
</feature>
<dbReference type="PANTHER" id="PTHR35580">
    <property type="entry name" value="CELL SURFACE GLYCOPROTEIN (S-LAYER PROTEIN)-LIKE PROTEIN"/>
    <property type="match status" value="1"/>
</dbReference>
<dbReference type="InterPro" id="IPR044023">
    <property type="entry name" value="Ig_7"/>
</dbReference>
<dbReference type="Pfam" id="PF19081">
    <property type="entry name" value="Ig_7"/>
    <property type="match status" value="4"/>
</dbReference>
<dbReference type="Proteomes" id="UP000663440">
    <property type="component" value="Chromosome"/>
</dbReference>
<dbReference type="Pfam" id="PF25778">
    <property type="entry name" value="DUF7948"/>
    <property type="match status" value="1"/>
</dbReference>
<evidence type="ECO:0000313" key="6">
    <source>
        <dbReference type="Proteomes" id="UP000663440"/>
    </source>
</evidence>
<feature type="chain" id="PRO_5045737477" evidence="2">
    <location>
        <begin position="24"/>
        <end position="1361"/>
    </location>
</feature>
<evidence type="ECO:0000256" key="2">
    <source>
        <dbReference type="SAM" id="SignalP"/>
    </source>
</evidence>
<protein>
    <submittedName>
        <fullName evidence="5">T9SS type B sorting domain-containing protein</fullName>
    </submittedName>
</protein>
<feature type="domain" description="DUF7948" evidence="4">
    <location>
        <begin position="27"/>
        <end position="265"/>
    </location>
</feature>
<dbReference type="NCBIfam" id="TIGR04131">
    <property type="entry name" value="Bac_Flav_CTERM"/>
    <property type="match status" value="1"/>
</dbReference>
<feature type="domain" description="Ig-like" evidence="3">
    <location>
        <begin position="1122"/>
        <end position="1187"/>
    </location>
</feature>
<feature type="domain" description="Ig-like" evidence="3">
    <location>
        <begin position="890"/>
        <end position="960"/>
    </location>
</feature>
<gene>
    <name evidence="5" type="ORF">J0383_16395</name>
</gene>
<dbReference type="Pfam" id="PF13585">
    <property type="entry name" value="CHU_C"/>
    <property type="match status" value="1"/>
</dbReference>
<dbReference type="PANTHER" id="PTHR35580:SF1">
    <property type="entry name" value="PHYTASE-LIKE DOMAIN-CONTAINING PROTEIN"/>
    <property type="match status" value="1"/>
</dbReference>
<dbReference type="InterPro" id="IPR026341">
    <property type="entry name" value="T9SS_type_B"/>
</dbReference>